<dbReference type="InterPro" id="IPR013416">
    <property type="entry name" value="CHP02587_IM"/>
</dbReference>
<accession>A3IX29</accession>
<reference evidence="2 3" key="1">
    <citation type="submission" date="2007-03" db="EMBL/GenBank/DDBJ databases">
        <authorList>
            <person name="Stal L."/>
            <person name="Ferriera S."/>
            <person name="Johnson J."/>
            <person name="Kravitz S."/>
            <person name="Beeson K."/>
            <person name="Sutton G."/>
            <person name="Rogers Y.-H."/>
            <person name="Friedman R."/>
            <person name="Frazier M."/>
            <person name="Venter J.C."/>
        </authorList>
    </citation>
    <scope>NUCLEOTIDE SEQUENCE [LARGE SCALE GENOMIC DNA]</scope>
    <source>
        <strain evidence="2 3">CCY0110</strain>
    </source>
</reference>
<keyword evidence="1" id="KW-1133">Transmembrane helix</keyword>
<dbReference type="Proteomes" id="UP000003781">
    <property type="component" value="Unassembled WGS sequence"/>
</dbReference>
<feature type="transmembrane region" description="Helical" evidence="1">
    <location>
        <begin position="166"/>
        <end position="187"/>
    </location>
</feature>
<keyword evidence="1" id="KW-0472">Membrane</keyword>
<comment type="caution">
    <text evidence="2">The sequence shown here is derived from an EMBL/GenBank/DDBJ whole genome shotgun (WGS) entry which is preliminary data.</text>
</comment>
<protein>
    <recommendedName>
        <fullName evidence="4">Integral membrane protein</fullName>
    </recommendedName>
</protein>
<name>A3IX29_9CHRO</name>
<keyword evidence="1" id="KW-0812">Transmembrane</keyword>
<gene>
    <name evidence="2" type="ORF">CY0110_11007</name>
</gene>
<dbReference type="EMBL" id="AAXW01000059">
    <property type="protein sequence ID" value="EAZ88971.1"/>
    <property type="molecule type" value="Genomic_DNA"/>
</dbReference>
<feature type="transmembrane region" description="Helical" evidence="1">
    <location>
        <begin position="208"/>
        <end position="228"/>
    </location>
</feature>
<organism evidence="2 3">
    <name type="scientific">Crocosphaera chwakensis CCY0110</name>
    <dbReference type="NCBI Taxonomy" id="391612"/>
    <lineage>
        <taxon>Bacteria</taxon>
        <taxon>Bacillati</taxon>
        <taxon>Cyanobacteriota</taxon>
        <taxon>Cyanophyceae</taxon>
        <taxon>Oscillatoriophycideae</taxon>
        <taxon>Chroococcales</taxon>
        <taxon>Aphanothecaceae</taxon>
        <taxon>Crocosphaera</taxon>
        <taxon>Crocosphaera chwakensis</taxon>
    </lineage>
</organism>
<evidence type="ECO:0000313" key="2">
    <source>
        <dbReference type="EMBL" id="EAZ88971.1"/>
    </source>
</evidence>
<evidence type="ECO:0000256" key="1">
    <source>
        <dbReference type="SAM" id="Phobius"/>
    </source>
</evidence>
<proteinExistence type="predicted"/>
<dbReference type="Pfam" id="PF09622">
    <property type="entry name" value="DUF2391"/>
    <property type="match status" value="1"/>
</dbReference>
<dbReference type="InterPro" id="IPR024464">
    <property type="entry name" value="DUF2391"/>
</dbReference>
<feature type="transmembrane region" description="Helical" evidence="1">
    <location>
        <begin position="234"/>
        <end position="254"/>
    </location>
</feature>
<dbReference type="NCBIfam" id="TIGR02587">
    <property type="entry name" value="TIGR02587 family membrane protein"/>
    <property type="match status" value="1"/>
</dbReference>
<evidence type="ECO:0000313" key="3">
    <source>
        <dbReference type="Proteomes" id="UP000003781"/>
    </source>
</evidence>
<keyword evidence="3" id="KW-1185">Reference proteome</keyword>
<sequence length="259" mass="28520">MEVWLIGSRVDSSLMLLILLITYLVIFSLNSIEGFRRKKRKGWTDAILESSEALAIGCCCASFTLLLLQKITPTTPLEEVLGKIIFETVPFAIGTALSRVLLDGEPKKSVSQEDTSGKKRGNKQQVQVNETLADISASFMGAMIVAFSIAPTDEVRVLAVTASPPWLIILMMASLLISYMIVFAAGFTDQAKRRKQQGLFQTPETETVISYLIALFTSGLMLLFFQQLNFDMPWFLWLQYTIILGLPAAIGGAAGRIAI</sequence>
<dbReference type="eggNOG" id="COG4711">
    <property type="taxonomic scope" value="Bacteria"/>
</dbReference>
<evidence type="ECO:0008006" key="4">
    <source>
        <dbReference type="Google" id="ProtNLM"/>
    </source>
</evidence>
<feature type="transmembrane region" description="Helical" evidence="1">
    <location>
        <begin position="12"/>
        <end position="32"/>
    </location>
</feature>
<dbReference type="AlphaFoldDB" id="A3IX29"/>
<feature type="transmembrane region" description="Helical" evidence="1">
    <location>
        <begin position="132"/>
        <end position="150"/>
    </location>
</feature>